<name>A0AA88DKT5_FICCA</name>
<dbReference type="AlphaFoldDB" id="A0AA88DKT5"/>
<dbReference type="Proteomes" id="UP001187192">
    <property type="component" value="Unassembled WGS sequence"/>
</dbReference>
<organism evidence="1 2">
    <name type="scientific">Ficus carica</name>
    <name type="common">Common fig</name>
    <dbReference type="NCBI Taxonomy" id="3494"/>
    <lineage>
        <taxon>Eukaryota</taxon>
        <taxon>Viridiplantae</taxon>
        <taxon>Streptophyta</taxon>
        <taxon>Embryophyta</taxon>
        <taxon>Tracheophyta</taxon>
        <taxon>Spermatophyta</taxon>
        <taxon>Magnoliopsida</taxon>
        <taxon>eudicotyledons</taxon>
        <taxon>Gunneridae</taxon>
        <taxon>Pentapetalae</taxon>
        <taxon>rosids</taxon>
        <taxon>fabids</taxon>
        <taxon>Rosales</taxon>
        <taxon>Moraceae</taxon>
        <taxon>Ficeae</taxon>
        <taxon>Ficus</taxon>
    </lineage>
</organism>
<evidence type="ECO:0000313" key="1">
    <source>
        <dbReference type="EMBL" id="GMN57105.1"/>
    </source>
</evidence>
<protein>
    <submittedName>
        <fullName evidence="1">Uncharacterized protein</fullName>
    </submittedName>
</protein>
<gene>
    <name evidence="1" type="ORF">TIFTF001_026228</name>
</gene>
<evidence type="ECO:0000313" key="2">
    <source>
        <dbReference type="Proteomes" id="UP001187192"/>
    </source>
</evidence>
<proteinExistence type="predicted"/>
<sequence length="129" mass="15005">MLQLCCSIAAANCSSWHFFEKAEKEIAAHTCGDQFSTSAGRSRELWYLVLKGLHFGKGRKPQERGSRQREKKQREKEIYHYWAKERGRAQEVGASIFTLILGSELRRRRTQEEKNHFDPLGVFLLFTLS</sequence>
<dbReference type="EMBL" id="BTGU01000068">
    <property type="protein sequence ID" value="GMN57105.1"/>
    <property type="molecule type" value="Genomic_DNA"/>
</dbReference>
<reference evidence="1" key="1">
    <citation type="submission" date="2023-07" db="EMBL/GenBank/DDBJ databases">
        <title>draft genome sequence of fig (Ficus carica).</title>
        <authorList>
            <person name="Takahashi T."/>
            <person name="Nishimura K."/>
        </authorList>
    </citation>
    <scope>NUCLEOTIDE SEQUENCE</scope>
</reference>
<keyword evidence="2" id="KW-1185">Reference proteome</keyword>
<comment type="caution">
    <text evidence="1">The sequence shown here is derived from an EMBL/GenBank/DDBJ whole genome shotgun (WGS) entry which is preliminary data.</text>
</comment>
<accession>A0AA88DKT5</accession>